<name>A0ABP3ES82_9ACTN</name>
<reference evidence="2" key="1">
    <citation type="journal article" date="2019" name="Int. J. Syst. Evol. Microbiol.">
        <title>The Global Catalogue of Microorganisms (GCM) 10K type strain sequencing project: providing services to taxonomists for standard genome sequencing and annotation.</title>
        <authorList>
            <consortium name="The Broad Institute Genomics Platform"/>
            <consortium name="The Broad Institute Genome Sequencing Center for Infectious Disease"/>
            <person name="Wu L."/>
            <person name="Ma J."/>
        </authorList>
    </citation>
    <scope>NUCLEOTIDE SEQUENCE [LARGE SCALE GENOMIC DNA]</scope>
    <source>
        <strain evidence="2">JCM 10425</strain>
    </source>
</reference>
<proteinExistence type="predicted"/>
<dbReference type="Proteomes" id="UP001500967">
    <property type="component" value="Unassembled WGS sequence"/>
</dbReference>
<protein>
    <submittedName>
        <fullName evidence="1">Uncharacterized protein</fullName>
    </submittedName>
</protein>
<sequence length="113" mass="12082">MRTVPLWLTLALVALVGAGSSAATIIVSEVLGSSFSLSSGLIDRTDKIREICELWHGNPAGAVNEAAVLLREDESYRPFVEKVALAYGEGTDGPNRYVVDVERAAITGERAIH</sequence>
<organism evidence="1 2">
    <name type="scientific">Cryptosporangium japonicum</name>
    <dbReference type="NCBI Taxonomy" id="80872"/>
    <lineage>
        <taxon>Bacteria</taxon>
        <taxon>Bacillati</taxon>
        <taxon>Actinomycetota</taxon>
        <taxon>Actinomycetes</taxon>
        <taxon>Cryptosporangiales</taxon>
        <taxon>Cryptosporangiaceae</taxon>
        <taxon>Cryptosporangium</taxon>
    </lineage>
</organism>
<evidence type="ECO:0000313" key="2">
    <source>
        <dbReference type="Proteomes" id="UP001500967"/>
    </source>
</evidence>
<comment type="caution">
    <text evidence="1">The sequence shown here is derived from an EMBL/GenBank/DDBJ whole genome shotgun (WGS) entry which is preliminary data.</text>
</comment>
<gene>
    <name evidence="1" type="ORF">GCM10009539_75190</name>
</gene>
<keyword evidence="2" id="KW-1185">Reference proteome</keyword>
<dbReference type="EMBL" id="BAAAGX010000034">
    <property type="protein sequence ID" value="GAA0276351.1"/>
    <property type="molecule type" value="Genomic_DNA"/>
</dbReference>
<accession>A0ABP3ES82</accession>
<evidence type="ECO:0000313" key="1">
    <source>
        <dbReference type="EMBL" id="GAA0276351.1"/>
    </source>
</evidence>
<dbReference type="RefSeq" id="WP_344653725.1">
    <property type="nucleotide sequence ID" value="NZ_BAAAGX010000034.1"/>
</dbReference>